<evidence type="ECO:0000313" key="3">
    <source>
        <dbReference type="Proteomes" id="UP000005666"/>
    </source>
</evidence>
<dbReference type="GO" id="GO:0005737">
    <property type="term" value="C:cytoplasm"/>
    <property type="evidence" value="ECO:0007669"/>
    <property type="project" value="EnsemblFungi"/>
</dbReference>
<sequence>MNNDDIPDDSLPSYQDVLNEDKLTGQGSQSQSSSRPPQPQSSSRPPQPQSSSRPPQPQSSSRPPQHPNRPAHLSGHSNPSKPGKTTHSSSKPAKPSNGSSSSQQQPPSQPTSKLPWVYPPGYYCQKCCNTGFKLKNGKSCKTCWRKFSRQNNVSSPLTTQGYYTNHYQRPVITPTAPKPLIVRPGDPRLGGVICGNCRGTGRIRFFLDSDLCHLCGGVGRIIQPNSNAHVTF</sequence>
<dbReference type="GeneID" id="11531675"/>
<dbReference type="OrthoDB" id="2405700at2759"/>
<name>G8C093_TETPH</name>
<dbReference type="HOGENOM" id="CLU_078573_1_0_1"/>
<dbReference type="STRING" id="1071381.G8C093"/>
<protein>
    <submittedName>
        <fullName evidence="2">Uncharacterized protein</fullName>
    </submittedName>
</protein>
<reference evidence="2 3" key="1">
    <citation type="journal article" date="2011" name="Proc. Natl. Acad. Sci. U.S.A.">
        <title>Evolutionary erosion of yeast sex chromosomes by mating-type switching accidents.</title>
        <authorList>
            <person name="Gordon J.L."/>
            <person name="Armisen D."/>
            <person name="Proux-Wera E."/>
            <person name="Oheigeartaigh S.S."/>
            <person name="Byrne K.P."/>
            <person name="Wolfe K.H."/>
        </authorList>
    </citation>
    <scope>NUCLEOTIDE SEQUENCE [LARGE SCALE GENOMIC DNA]</scope>
    <source>
        <strain evidence="3">ATCC 24235 / CBS 4417 / NBRC 1672 / NRRL Y-8282 / UCD 70-5</strain>
    </source>
</reference>
<feature type="compositionally biased region" description="Polar residues" evidence="1">
    <location>
        <begin position="75"/>
        <end position="87"/>
    </location>
</feature>
<dbReference type="InterPro" id="IPR038910">
    <property type="entry name" value="Hua1-like"/>
</dbReference>
<dbReference type="RefSeq" id="XP_003688005.1">
    <property type="nucleotide sequence ID" value="XM_003687957.1"/>
</dbReference>
<gene>
    <name evidence="2" type="primary">TPHA0L02200</name>
    <name evidence="2" type="ordered locus">TPHA_0L02200</name>
</gene>
<dbReference type="PANTHER" id="PTHR28031:SF1">
    <property type="entry name" value="PROLINE-RICH PROTEIN HUA1"/>
    <property type="match status" value="1"/>
</dbReference>
<dbReference type="EMBL" id="HE612867">
    <property type="protein sequence ID" value="CCE65571.1"/>
    <property type="molecule type" value="Genomic_DNA"/>
</dbReference>
<dbReference type="AlphaFoldDB" id="G8C093"/>
<dbReference type="OMA" id="GMVHFLF"/>
<evidence type="ECO:0000313" key="2">
    <source>
        <dbReference type="EMBL" id="CCE65571.1"/>
    </source>
</evidence>
<keyword evidence="3" id="KW-1185">Reference proteome</keyword>
<organism evidence="2 3">
    <name type="scientific">Tetrapisispora phaffii (strain ATCC 24235 / CBS 4417 / NBRC 1672 / NRRL Y-8282 / UCD 70-5)</name>
    <name type="common">Yeast</name>
    <name type="synonym">Fabospora phaffii</name>
    <dbReference type="NCBI Taxonomy" id="1071381"/>
    <lineage>
        <taxon>Eukaryota</taxon>
        <taxon>Fungi</taxon>
        <taxon>Dikarya</taxon>
        <taxon>Ascomycota</taxon>
        <taxon>Saccharomycotina</taxon>
        <taxon>Saccharomycetes</taxon>
        <taxon>Saccharomycetales</taxon>
        <taxon>Saccharomycetaceae</taxon>
        <taxon>Tetrapisispora</taxon>
    </lineage>
</organism>
<dbReference type="PANTHER" id="PTHR28031">
    <property type="entry name" value="PROLINE-RICH PROTEIN HUA1"/>
    <property type="match status" value="1"/>
</dbReference>
<evidence type="ECO:0000256" key="1">
    <source>
        <dbReference type="SAM" id="MobiDB-lite"/>
    </source>
</evidence>
<proteinExistence type="predicted"/>
<feature type="region of interest" description="Disordered" evidence="1">
    <location>
        <begin position="1"/>
        <end position="114"/>
    </location>
</feature>
<dbReference type="eggNOG" id="ENOG502S12N">
    <property type="taxonomic scope" value="Eukaryota"/>
</dbReference>
<dbReference type="KEGG" id="tpf:TPHA_0L02200"/>
<feature type="compositionally biased region" description="Low complexity" evidence="1">
    <location>
        <begin position="88"/>
        <end position="114"/>
    </location>
</feature>
<dbReference type="Proteomes" id="UP000005666">
    <property type="component" value="Chromosome 12"/>
</dbReference>
<feature type="compositionally biased region" description="Low complexity" evidence="1">
    <location>
        <begin position="28"/>
        <end position="63"/>
    </location>
</feature>
<accession>G8C093</accession>